<sequence length="464" mass="53633">MQTDCQTRESARPWILRVTQDRYSTLQWWELMLVKSVATFAKRGAQLIVPLGIVAGLYGALIRRELDLFGLGLILWGVSEIGFAVYWQVELSKPFQRKASPMSLKDKINTSHRLMEHVDDMQDMLGDWMLQRPDKVPASHIYSWIIYLLFDKDESDLTPDESEEADVLFSMFGDNFMPKHDSTCDSESPSVAMRPSLDPMWCFPKPFLFYLVIQASHWVGAMVLRLEGFRYHKVQGQGYWRLEGTTKQDPILYIHGVGVGFPMYTAKLKAMCKRYKGREVILLELPHISMAPCGGILNHDQTLKALDAIFCRHQICKVSLVAHSFGTIIASWLIRQRPNSVSRLTMFDPVCFRIWDSTLARNFLYAEPFSFIHELMRFFVAMDPLITQTVSKELYWYESVLFPEDIHVPTNIFLSRDDWVVDAIECQEYLQDKLPKGSHLKLMDTSHAGCLRSSKFYNDIIDKI</sequence>
<comment type="caution">
    <text evidence="1">The sequence shown here is derived from an EMBL/GenBank/DDBJ whole genome shotgun (WGS) entry which is preliminary data.</text>
</comment>
<gene>
    <name evidence="1" type="ORF">DSO57_1003043</name>
</gene>
<name>A0ACC2TJJ8_9FUNG</name>
<reference evidence="1" key="1">
    <citation type="submission" date="2022-04" db="EMBL/GenBank/DDBJ databases">
        <title>Genome of the entomopathogenic fungus Entomophthora muscae.</title>
        <authorList>
            <person name="Elya C."/>
            <person name="Lovett B.R."/>
            <person name="Lee E."/>
            <person name="Macias A.M."/>
            <person name="Hajek A.E."/>
            <person name="De Bivort B.L."/>
            <person name="Kasson M.T."/>
            <person name="De Fine Licht H.H."/>
            <person name="Stajich J.E."/>
        </authorList>
    </citation>
    <scope>NUCLEOTIDE SEQUENCE</scope>
    <source>
        <strain evidence="1">Berkeley</strain>
    </source>
</reference>
<dbReference type="EMBL" id="QTSX02002847">
    <property type="protein sequence ID" value="KAJ9074765.1"/>
    <property type="molecule type" value="Genomic_DNA"/>
</dbReference>
<evidence type="ECO:0000313" key="2">
    <source>
        <dbReference type="Proteomes" id="UP001165960"/>
    </source>
</evidence>
<proteinExistence type="predicted"/>
<protein>
    <submittedName>
        <fullName evidence="1">Uncharacterized protein</fullName>
    </submittedName>
</protein>
<evidence type="ECO:0000313" key="1">
    <source>
        <dbReference type="EMBL" id="KAJ9074765.1"/>
    </source>
</evidence>
<organism evidence="1 2">
    <name type="scientific">Entomophthora muscae</name>
    <dbReference type="NCBI Taxonomy" id="34485"/>
    <lineage>
        <taxon>Eukaryota</taxon>
        <taxon>Fungi</taxon>
        <taxon>Fungi incertae sedis</taxon>
        <taxon>Zoopagomycota</taxon>
        <taxon>Entomophthoromycotina</taxon>
        <taxon>Entomophthoromycetes</taxon>
        <taxon>Entomophthorales</taxon>
        <taxon>Entomophthoraceae</taxon>
        <taxon>Entomophthora</taxon>
    </lineage>
</organism>
<keyword evidence="2" id="KW-1185">Reference proteome</keyword>
<accession>A0ACC2TJJ8</accession>
<dbReference type="Proteomes" id="UP001165960">
    <property type="component" value="Unassembled WGS sequence"/>
</dbReference>